<dbReference type="EMBL" id="UINC01231460">
    <property type="protein sequence ID" value="SVE63998.1"/>
    <property type="molecule type" value="Genomic_DNA"/>
</dbReference>
<proteinExistence type="predicted"/>
<protein>
    <submittedName>
        <fullName evidence="1">Uncharacterized protein</fullName>
    </submittedName>
</protein>
<name>A0A383F6K3_9ZZZZ</name>
<gene>
    <name evidence="1" type="ORF">METZ01_LOCUS516852</name>
</gene>
<organism evidence="1">
    <name type="scientific">marine metagenome</name>
    <dbReference type="NCBI Taxonomy" id="408172"/>
    <lineage>
        <taxon>unclassified sequences</taxon>
        <taxon>metagenomes</taxon>
        <taxon>ecological metagenomes</taxon>
    </lineage>
</organism>
<evidence type="ECO:0000313" key="1">
    <source>
        <dbReference type="EMBL" id="SVE63998.1"/>
    </source>
</evidence>
<feature type="non-terminal residue" evidence="1">
    <location>
        <position position="1"/>
    </location>
</feature>
<reference evidence="1" key="1">
    <citation type="submission" date="2018-05" db="EMBL/GenBank/DDBJ databases">
        <authorList>
            <person name="Lanie J.A."/>
            <person name="Ng W.-L."/>
            <person name="Kazmierczak K.M."/>
            <person name="Andrzejewski T.M."/>
            <person name="Davidsen T.M."/>
            <person name="Wayne K.J."/>
            <person name="Tettelin H."/>
            <person name="Glass J.I."/>
            <person name="Rusch D."/>
            <person name="Podicherti R."/>
            <person name="Tsui H.-C.T."/>
            <person name="Winkler M.E."/>
        </authorList>
    </citation>
    <scope>NUCLEOTIDE SEQUENCE</scope>
</reference>
<dbReference type="AlphaFoldDB" id="A0A383F6K3"/>
<accession>A0A383F6K3</accession>
<sequence length="30" mass="3476">GTAEVILPFSQHQTPRERGFLFVKEMMGRL</sequence>